<dbReference type="AlphaFoldDB" id="A0A699YZJ6"/>
<sequence length="144" mass="15027">MERAGGVTPVVSPFAQVRDGGNLLTRAGLALPAVDQDDFVVRYAAGPAEVVDHLRAMGESNAVQQRQRYLGKDVPLAAAAAYSNMFGSEVDGSVQATYQVMYLAGWSPHEAQQRPAKRGSATVSFQELATGLVDSGKATGGSTG</sequence>
<feature type="non-terminal residue" evidence="3">
    <location>
        <position position="144"/>
    </location>
</feature>
<evidence type="ECO:0000313" key="4">
    <source>
        <dbReference type="Proteomes" id="UP000485058"/>
    </source>
</evidence>
<organism evidence="3 4">
    <name type="scientific">Haematococcus lacustris</name>
    <name type="common">Green alga</name>
    <name type="synonym">Haematococcus pluvialis</name>
    <dbReference type="NCBI Taxonomy" id="44745"/>
    <lineage>
        <taxon>Eukaryota</taxon>
        <taxon>Viridiplantae</taxon>
        <taxon>Chlorophyta</taxon>
        <taxon>core chlorophytes</taxon>
        <taxon>Chlorophyceae</taxon>
        <taxon>CS clade</taxon>
        <taxon>Chlamydomonadales</taxon>
        <taxon>Haematococcaceae</taxon>
        <taxon>Haematococcus</taxon>
    </lineage>
</organism>
<dbReference type="PANTHER" id="PTHR13090:SF1">
    <property type="entry name" value="ARGININE-HYDROXYLASE NDUFAF5, MITOCHONDRIAL"/>
    <property type="match status" value="1"/>
</dbReference>
<comment type="caution">
    <text evidence="3">The sequence shown here is derived from an EMBL/GenBank/DDBJ whole genome shotgun (WGS) entry which is preliminary data.</text>
</comment>
<dbReference type="InterPro" id="IPR050602">
    <property type="entry name" value="Malonyl-ACP_OMT"/>
</dbReference>
<dbReference type="GO" id="GO:0008168">
    <property type="term" value="F:methyltransferase activity"/>
    <property type="evidence" value="ECO:0007669"/>
    <property type="project" value="UniProtKB-KW"/>
</dbReference>
<evidence type="ECO:0000313" key="3">
    <source>
        <dbReference type="EMBL" id="GFH15723.1"/>
    </source>
</evidence>
<protein>
    <submittedName>
        <fullName evidence="3">Methyltransf_11 domain-containing protein</fullName>
    </submittedName>
</protein>
<dbReference type="Proteomes" id="UP000485058">
    <property type="component" value="Unassembled WGS sequence"/>
</dbReference>
<dbReference type="PANTHER" id="PTHR13090">
    <property type="entry name" value="ARGININE-HYDROXYLASE NDUFAF5, MITOCHONDRIAL"/>
    <property type="match status" value="1"/>
</dbReference>
<evidence type="ECO:0000256" key="1">
    <source>
        <dbReference type="ARBA" id="ARBA00022603"/>
    </source>
</evidence>
<evidence type="ECO:0000256" key="2">
    <source>
        <dbReference type="ARBA" id="ARBA00022679"/>
    </source>
</evidence>
<feature type="non-terminal residue" evidence="3">
    <location>
        <position position="1"/>
    </location>
</feature>
<dbReference type="GO" id="GO:0032259">
    <property type="term" value="P:methylation"/>
    <property type="evidence" value="ECO:0007669"/>
    <property type="project" value="UniProtKB-KW"/>
</dbReference>
<dbReference type="GO" id="GO:0005739">
    <property type="term" value="C:mitochondrion"/>
    <property type="evidence" value="ECO:0007669"/>
    <property type="project" value="TreeGrafter"/>
</dbReference>
<keyword evidence="1" id="KW-0489">Methyltransferase</keyword>
<keyword evidence="4" id="KW-1185">Reference proteome</keyword>
<keyword evidence="2" id="KW-0808">Transferase</keyword>
<proteinExistence type="predicted"/>
<accession>A0A699YZJ6</accession>
<dbReference type="EMBL" id="BLLF01000890">
    <property type="protein sequence ID" value="GFH15723.1"/>
    <property type="molecule type" value="Genomic_DNA"/>
</dbReference>
<dbReference type="GO" id="GO:0032981">
    <property type="term" value="P:mitochondrial respiratory chain complex I assembly"/>
    <property type="evidence" value="ECO:0007669"/>
    <property type="project" value="TreeGrafter"/>
</dbReference>
<gene>
    <name evidence="3" type="ORF">HaLaN_12006</name>
</gene>
<name>A0A699YZJ6_HAELA</name>
<reference evidence="3 4" key="1">
    <citation type="submission" date="2020-02" db="EMBL/GenBank/DDBJ databases">
        <title>Draft genome sequence of Haematococcus lacustris strain NIES-144.</title>
        <authorList>
            <person name="Morimoto D."/>
            <person name="Nakagawa S."/>
            <person name="Yoshida T."/>
            <person name="Sawayama S."/>
        </authorList>
    </citation>
    <scope>NUCLEOTIDE SEQUENCE [LARGE SCALE GENOMIC DNA]</scope>
    <source>
        <strain evidence="3 4">NIES-144</strain>
    </source>
</reference>